<evidence type="ECO:0000313" key="2">
    <source>
        <dbReference type="Proteomes" id="UP000026913"/>
    </source>
</evidence>
<keyword evidence="1" id="KW-0547">Nucleotide-binding</keyword>
<dbReference type="EMBL" id="CP005960">
    <property type="protein sequence ID" value="AHZ68328.1"/>
    <property type="molecule type" value="Genomic_DNA"/>
</dbReference>
<accession>A0A024E7M5</accession>
<proteinExistence type="predicted"/>
<gene>
    <name evidence="1" type="ORF">OU5_1249</name>
</gene>
<evidence type="ECO:0000313" key="1">
    <source>
        <dbReference type="EMBL" id="AHZ68328.1"/>
    </source>
</evidence>
<dbReference type="AlphaFoldDB" id="A0A024E7M5"/>
<sequence length="41" mass="4810">MRRPKARFFVWADTKRCCGVRWRSTSVGCRCCSNRPCLDAE</sequence>
<keyword evidence="1" id="KW-0067">ATP-binding</keyword>
<dbReference type="KEGG" id="pman:OU5_1249"/>
<organism evidence="1 2">
    <name type="scientific">Pseudomonas mandelii JR-1</name>
    <dbReference type="NCBI Taxonomy" id="1147786"/>
    <lineage>
        <taxon>Bacteria</taxon>
        <taxon>Pseudomonadati</taxon>
        <taxon>Pseudomonadota</taxon>
        <taxon>Gammaproteobacteria</taxon>
        <taxon>Pseudomonadales</taxon>
        <taxon>Pseudomonadaceae</taxon>
        <taxon>Pseudomonas</taxon>
    </lineage>
</organism>
<protein>
    <submittedName>
        <fullName evidence="1">ABC transporter, ATP-binding protein</fullName>
    </submittedName>
</protein>
<reference evidence="1 2" key="1">
    <citation type="journal article" date="2012" name="J. Bacteriol.">
        <title>Genome sequence of cold-adapted Pseudomonas mandelii strain JR-1.</title>
        <authorList>
            <person name="Jang S.H."/>
            <person name="Kim J."/>
            <person name="Kim J."/>
            <person name="Hong S."/>
            <person name="Lee C."/>
        </authorList>
    </citation>
    <scope>NUCLEOTIDE SEQUENCE [LARGE SCALE GENOMIC DNA]</scope>
    <source>
        <strain evidence="1 2">JR-1</strain>
    </source>
</reference>
<dbReference type="Proteomes" id="UP000026913">
    <property type="component" value="Chromosome"/>
</dbReference>
<name>A0A024E7M5_9PSED</name>
<dbReference type="GO" id="GO:0005524">
    <property type="term" value="F:ATP binding"/>
    <property type="evidence" value="ECO:0007669"/>
    <property type="project" value="UniProtKB-KW"/>
</dbReference>
<dbReference type="HOGENOM" id="CLU_3275334_0_0_6"/>